<dbReference type="SUPFAM" id="SSF144232">
    <property type="entry name" value="HIT/MYND zinc finger-like"/>
    <property type="match status" value="1"/>
</dbReference>
<organism evidence="7 8">
    <name type="scientific">Acyrthosiphon pisum</name>
    <name type="common">Pea aphid</name>
    <dbReference type="NCBI Taxonomy" id="7029"/>
    <lineage>
        <taxon>Eukaryota</taxon>
        <taxon>Metazoa</taxon>
        <taxon>Ecdysozoa</taxon>
        <taxon>Arthropoda</taxon>
        <taxon>Hexapoda</taxon>
        <taxon>Insecta</taxon>
        <taxon>Pterygota</taxon>
        <taxon>Neoptera</taxon>
        <taxon>Paraneoptera</taxon>
        <taxon>Hemiptera</taxon>
        <taxon>Sternorrhyncha</taxon>
        <taxon>Aphidomorpha</taxon>
        <taxon>Aphidoidea</taxon>
        <taxon>Aphididae</taxon>
        <taxon>Macrosiphini</taxon>
        <taxon>Acyrthosiphon</taxon>
    </lineage>
</organism>
<evidence type="ECO:0000256" key="1">
    <source>
        <dbReference type="ARBA" id="ARBA00022723"/>
    </source>
</evidence>
<keyword evidence="8" id="KW-1185">Reference proteome</keyword>
<reference evidence="7" key="2">
    <citation type="submission" date="2022-06" db="UniProtKB">
        <authorList>
            <consortium name="EnsemblMetazoa"/>
        </authorList>
    </citation>
    <scope>IDENTIFICATION</scope>
</reference>
<protein>
    <recommendedName>
        <fullName evidence="6">MYND-type domain-containing protein</fullName>
    </recommendedName>
</protein>
<dbReference type="Proteomes" id="UP000007819">
    <property type="component" value="Chromosome X"/>
</dbReference>
<feature type="region of interest" description="Disordered" evidence="5">
    <location>
        <begin position="1"/>
        <end position="40"/>
    </location>
</feature>
<dbReference type="InterPro" id="IPR002893">
    <property type="entry name" value="Znf_MYND"/>
</dbReference>
<dbReference type="Gene3D" id="6.10.140.2220">
    <property type="match status" value="1"/>
</dbReference>
<dbReference type="GeneID" id="103310204"/>
<dbReference type="PROSITE" id="PS01360">
    <property type="entry name" value="ZF_MYND_1"/>
    <property type="match status" value="1"/>
</dbReference>
<feature type="domain" description="MYND-type" evidence="6">
    <location>
        <begin position="61"/>
        <end position="103"/>
    </location>
</feature>
<dbReference type="GO" id="GO:0008270">
    <property type="term" value="F:zinc ion binding"/>
    <property type="evidence" value="ECO:0007669"/>
    <property type="project" value="UniProtKB-KW"/>
</dbReference>
<reference evidence="8" key="1">
    <citation type="submission" date="2010-06" db="EMBL/GenBank/DDBJ databases">
        <authorList>
            <person name="Jiang H."/>
            <person name="Abraham K."/>
            <person name="Ali S."/>
            <person name="Alsbrooks S.L."/>
            <person name="Anim B.N."/>
            <person name="Anosike U.S."/>
            <person name="Attaway T."/>
            <person name="Bandaranaike D.P."/>
            <person name="Battles P.K."/>
            <person name="Bell S.N."/>
            <person name="Bell A.V."/>
            <person name="Beltran B."/>
            <person name="Bickham C."/>
            <person name="Bustamante Y."/>
            <person name="Caleb T."/>
            <person name="Canada A."/>
            <person name="Cardenas V."/>
            <person name="Carter K."/>
            <person name="Chacko J."/>
            <person name="Chandrabose M.N."/>
            <person name="Chavez D."/>
            <person name="Chavez A."/>
            <person name="Chen L."/>
            <person name="Chu H.-S."/>
            <person name="Claassen K.J."/>
            <person name="Cockrell R."/>
            <person name="Collins M."/>
            <person name="Cooper J.A."/>
            <person name="Cree A."/>
            <person name="Curry S.M."/>
            <person name="Da Y."/>
            <person name="Dao M.D."/>
            <person name="Das B."/>
            <person name="Davila M.-L."/>
            <person name="Davy-Carroll L."/>
            <person name="Denson S."/>
            <person name="Dinh H."/>
            <person name="Ebong V.E."/>
            <person name="Edwards J.R."/>
            <person name="Egan A."/>
            <person name="El-Daye J."/>
            <person name="Escobedo L."/>
            <person name="Fernandez S."/>
            <person name="Fernando P.R."/>
            <person name="Flagg N."/>
            <person name="Forbes L.D."/>
            <person name="Fowler R.G."/>
            <person name="Fu Q."/>
            <person name="Gabisi R.A."/>
            <person name="Ganer J."/>
            <person name="Garbino Pronczuk A."/>
            <person name="Garcia R.M."/>
            <person name="Garner T."/>
            <person name="Garrett T.E."/>
            <person name="Gonzalez D.A."/>
            <person name="Hamid H."/>
            <person name="Hawkins E.S."/>
            <person name="Hirani K."/>
            <person name="Hogues M.E."/>
            <person name="Hollins B."/>
            <person name="Hsiao C.-H."/>
            <person name="Jabil R."/>
            <person name="James M.L."/>
            <person name="Jhangiani S.N."/>
            <person name="Johnson B."/>
            <person name="Johnson Q."/>
            <person name="Joshi V."/>
            <person name="Kalu J.B."/>
            <person name="Kam C."/>
            <person name="Kashfia A."/>
            <person name="Keebler J."/>
            <person name="Kisamo H."/>
            <person name="Kovar C.L."/>
            <person name="Lago L.A."/>
            <person name="Lai C.-Y."/>
            <person name="Laidlaw J."/>
            <person name="Lara F."/>
            <person name="Le T.-K."/>
            <person name="Lee S.L."/>
            <person name="Legall F.H."/>
            <person name="Lemon S.J."/>
            <person name="Lewis L.R."/>
            <person name="Li B."/>
            <person name="Liu Y."/>
            <person name="Liu Y.-S."/>
            <person name="Lopez J."/>
            <person name="Lozado R.J."/>
            <person name="Lu J."/>
            <person name="Madu R.C."/>
            <person name="Maheshwari M."/>
            <person name="Maheshwari R."/>
            <person name="Malloy K."/>
            <person name="Martinez E."/>
            <person name="Mathew T."/>
            <person name="Mercado I.C."/>
            <person name="Mercado C."/>
            <person name="Meyer B."/>
            <person name="Montgomery K."/>
            <person name="Morgan M.B."/>
            <person name="Munidasa M."/>
            <person name="Nazareth L.V."/>
            <person name="Nelson J."/>
            <person name="Ng B.M."/>
            <person name="Nguyen N.B."/>
            <person name="Nguyen P.Q."/>
            <person name="Nguyen T."/>
            <person name="Obregon M."/>
            <person name="Okwuonu G.O."/>
            <person name="Onwere C.G."/>
            <person name="Orozco G."/>
            <person name="Parra A."/>
            <person name="Patel S."/>
            <person name="Patil S."/>
            <person name="Perez A."/>
            <person name="Perez Y."/>
            <person name="Pham C."/>
            <person name="Primus E.L."/>
            <person name="Pu L.-L."/>
            <person name="Puazo M."/>
            <person name="Qin X."/>
            <person name="Quiroz J.B."/>
            <person name="Reese J."/>
            <person name="Richards S."/>
            <person name="Rives C.M."/>
            <person name="Robberts R."/>
            <person name="Ruiz S.J."/>
            <person name="Ruiz M.J."/>
            <person name="Santibanez J."/>
            <person name="Schneider B.W."/>
            <person name="Sisson I."/>
            <person name="Smith M."/>
            <person name="Sodergren E."/>
            <person name="Song X.-Z."/>
            <person name="Song B.B."/>
            <person name="Summersgill H."/>
            <person name="Thelus R."/>
            <person name="Thornton R.D."/>
            <person name="Trejos Z.Y."/>
            <person name="Usmani K."/>
            <person name="Vattathil S."/>
            <person name="Villasana D."/>
            <person name="Walker D.L."/>
            <person name="Wang S."/>
            <person name="Wang K."/>
            <person name="White C.S."/>
            <person name="Williams A.C."/>
            <person name="Williamson J."/>
            <person name="Wilson K."/>
            <person name="Woghiren I.O."/>
            <person name="Woodworth J.R."/>
            <person name="Worley K.C."/>
            <person name="Wright R.A."/>
            <person name="Wu W."/>
            <person name="Young L."/>
            <person name="Zhang L."/>
            <person name="Zhang J."/>
            <person name="Zhu Y."/>
            <person name="Muzny D.M."/>
            <person name="Weinstock G."/>
            <person name="Gibbs R.A."/>
        </authorList>
    </citation>
    <scope>NUCLEOTIDE SEQUENCE [LARGE SCALE GENOMIC DNA]</scope>
    <source>
        <strain evidence="8">LSR1</strain>
    </source>
</reference>
<keyword evidence="1" id="KW-0479">Metal-binding</keyword>
<evidence type="ECO:0000313" key="8">
    <source>
        <dbReference type="Proteomes" id="UP000007819"/>
    </source>
</evidence>
<evidence type="ECO:0000256" key="2">
    <source>
        <dbReference type="ARBA" id="ARBA00022771"/>
    </source>
</evidence>
<feature type="compositionally biased region" description="Basic and acidic residues" evidence="5">
    <location>
        <begin position="1"/>
        <end position="10"/>
    </location>
</feature>
<evidence type="ECO:0000256" key="3">
    <source>
        <dbReference type="ARBA" id="ARBA00022833"/>
    </source>
</evidence>
<accession>A0A8R2NVJ4</accession>
<proteinExistence type="predicted"/>
<dbReference type="PROSITE" id="PS50865">
    <property type="entry name" value="ZF_MYND_2"/>
    <property type="match status" value="1"/>
</dbReference>
<evidence type="ECO:0000256" key="5">
    <source>
        <dbReference type="SAM" id="MobiDB-lite"/>
    </source>
</evidence>
<name>A0A8R2NVJ4_ACYPI</name>
<dbReference type="AlphaFoldDB" id="A0A8R2NVJ4"/>
<dbReference type="EnsemblMetazoa" id="XM_016806737.2">
    <property type="protein sequence ID" value="XP_016662226.1"/>
    <property type="gene ID" value="LOC103310204"/>
</dbReference>
<evidence type="ECO:0000259" key="6">
    <source>
        <dbReference type="PROSITE" id="PS50865"/>
    </source>
</evidence>
<dbReference type="RefSeq" id="XP_016662226.1">
    <property type="nucleotide sequence ID" value="XM_016806737.1"/>
</dbReference>
<evidence type="ECO:0000256" key="4">
    <source>
        <dbReference type="PROSITE-ProRule" id="PRU00134"/>
    </source>
</evidence>
<dbReference type="OrthoDB" id="432970at2759"/>
<sequence length="114" mass="13410">MDNTYKKIYSEEISSTSTEEEPMVIDREEPTTSSNSSSKEFKSKIWVKDLREMMDADIYKNWICQGENCNIAITTICNKCKMVRYCSDDCQQRDWFKKHAFDCDELQNQIQAPP</sequence>
<evidence type="ECO:0000313" key="7">
    <source>
        <dbReference type="EnsemblMetazoa" id="XP_029348660.1"/>
    </source>
</evidence>
<dbReference type="Pfam" id="PF01753">
    <property type="entry name" value="zf-MYND"/>
    <property type="match status" value="1"/>
</dbReference>
<dbReference type="EnsemblMetazoa" id="XM_029492800.1">
    <property type="protein sequence ID" value="XP_029348660.1"/>
    <property type="gene ID" value="LOC103310204"/>
</dbReference>
<dbReference type="KEGG" id="api:103310204"/>
<keyword evidence="3" id="KW-0862">Zinc</keyword>
<keyword evidence="2 4" id="KW-0863">Zinc-finger</keyword>